<evidence type="ECO:0000256" key="12">
    <source>
        <dbReference type="ARBA" id="ARBA00023136"/>
    </source>
</evidence>
<dbReference type="InterPro" id="IPR005135">
    <property type="entry name" value="Endo/exonuclease/phosphatase"/>
</dbReference>
<reference evidence="15 16" key="1">
    <citation type="submission" date="2014-02" db="EMBL/GenBank/DDBJ databases">
        <title>Single nucleus genome sequencing reveals high similarity among nuclei of an endomycorrhizal fungus.</title>
        <authorList>
            <person name="Lin K."/>
            <person name="Geurts R."/>
            <person name="Zhang Z."/>
            <person name="Limpens E."/>
            <person name="Saunders D.G."/>
            <person name="Mu D."/>
            <person name="Pang E."/>
            <person name="Cao H."/>
            <person name="Cha H."/>
            <person name="Lin T."/>
            <person name="Zhou Q."/>
            <person name="Shang Y."/>
            <person name="Li Y."/>
            <person name="Ivanov S."/>
            <person name="Sharma T."/>
            <person name="Velzen R.V."/>
            <person name="Ruijter N.D."/>
            <person name="Aanen D.K."/>
            <person name="Win J."/>
            <person name="Kamoun S."/>
            <person name="Bisseling T."/>
            <person name="Huang S."/>
        </authorList>
    </citation>
    <scope>NUCLEOTIDE SEQUENCE [LARGE SCALE GENOMIC DNA]</scope>
    <source>
        <strain evidence="16">DAOM197198w</strain>
    </source>
</reference>
<name>A0A015LHR5_RHIIW</name>
<dbReference type="Proteomes" id="UP000022910">
    <property type="component" value="Unassembled WGS sequence"/>
</dbReference>
<evidence type="ECO:0000256" key="3">
    <source>
        <dbReference type="ARBA" id="ARBA00004991"/>
    </source>
</evidence>
<dbReference type="EMBL" id="JEMT01028481">
    <property type="protein sequence ID" value="EXX54413.1"/>
    <property type="molecule type" value="Genomic_DNA"/>
</dbReference>
<keyword evidence="7" id="KW-0378">Hydrolase</keyword>
<dbReference type="GO" id="GO:0006665">
    <property type="term" value="P:sphingolipid metabolic process"/>
    <property type="evidence" value="ECO:0007669"/>
    <property type="project" value="UniProtKB-KW"/>
</dbReference>
<keyword evidence="11" id="KW-0443">Lipid metabolism</keyword>
<evidence type="ECO:0000256" key="11">
    <source>
        <dbReference type="ARBA" id="ARBA00023098"/>
    </source>
</evidence>
<evidence type="ECO:0000256" key="10">
    <source>
        <dbReference type="ARBA" id="ARBA00022989"/>
    </source>
</evidence>
<keyword evidence="6" id="KW-0479">Metal-binding</keyword>
<dbReference type="STRING" id="1432141.A0A015LHR5"/>
<dbReference type="PANTHER" id="PTHR16320:SF24">
    <property type="entry name" value="PHOSPHODIESTERASE, PUTATIVE-RELATED"/>
    <property type="match status" value="1"/>
</dbReference>
<evidence type="ECO:0000259" key="14">
    <source>
        <dbReference type="Pfam" id="PF03372"/>
    </source>
</evidence>
<dbReference type="Pfam" id="PF03372">
    <property type="entry name" value="Exo_endo_phos"/>
    <property type="match status" value="1"/>
</dbReference>
<keyword evidence="8" id="KW-0460">Magnesium</keyword>
<dbReference type="PANTHER" id="PTHR16320">
    <property type="entry name" value="SPHINGOMYELINASE FAMILY MEMBER"/>
    <property type="match status" value="1"/>
</dbReference>
<keyword evidence="10 13" id="KW-1133">Transmembrane helix</keyword>
<comment type="pathway">
    <text evidence="3">Sphingolipid metabolism.</text>
</comment>
<proteinExistence type="inferred from homology"/>
<comment type="subcellular location">
    <subcellularLocation>
        <location evidence="1">Membrane</location>
        <topology evidence="1">Multi-pass membrane protein</topology>
    </subcellularLocation>
</comment>
<comment type="caution">
    <text evidence="15">The sequence shown here is derived from an EMBL/GenBank/DDBJ whole genome shotgun (WGS) entry which is preliminary data.</text>
</comment>
<evidence type="ECO:0000256" key="9">
    <source>
        <dbReference type="ARBA" id="ARBA00022919"/>
    </source>
</evidence>
<comment type="similarity">
    <text evidence="4">Belongs to the neutral sphingomyelinase family.</text>
</comment>
<accession>A0A015LHR5</accession>
<dbReference type="OMA" id="IEESSMF"/>
<organism evidence="15 16">
    <name type="scientific">Rhizophagus irregularis (strain DAOM 197198w)</name>
    <name type="common">Glomus intraradices</name>
    <dbReference type="NCBI Taxonomy" id="1432141"/>
    <lineage>
        <taxon>Eukaryota</taxon>
        <taxon>Fungi</taxon>
        <taxon>Fungi incertae sedis</taxon>
        <taxon>Mucoromycota</taxon>
        <taxon>Glomeromycotina</taxon>
        <taxon>Glomeromycetes</taxon>
        <taxon>Glomerales</taxon>
        <taxon>Glomeraceae</taxon>
        <taxon>Rhizophagus</taxon>
    </lineage>
</organism>
<dbReference type="OrthoDB" id="387657at2759"/>
<dbReference type="HOGENOM" id="CLU_034001_5_0_1"/>
<dbReference type="InterPro" id="IPR036691">
    <property type="entry name" value="Endo/exonu/phosph_ase_sf"/>
</dbReference>
<dbReference type="Gene3D" id="3.60.10.10">
    <property type="entry name" value="Endonuclease/exonuclease/phosphatase"/>
    <property type="match status" value="1"/>
</dbReference>
<evidence type="ECO:0000256" key="2">
    <source>
        <dbReference type="ARBA" id="ARBA00004760"/>
    </source>
</evidence>
<evidence type="ECO:0000256" key="7">
    <source>
        <dbReference type="ARBA" id="ARBA00022801"/>
    </source>
</evidence>
<evidence type="ECO:0000256" key="4">
    <source>
        <dbReference type="ARBA" id="ARBA00006335"/>
    </source>
</evidence>
<keyword evidence="5 13" id="KW-0812">Transmembrane</keyword>
<dbReference type="GO" id="GO:0046872">
    <property type="term" value="F:metal ion binding"/>
    <property type="evidence" value="ECO:0007669"/>
    <property type="project" value="UniProtKB-KW"/>
</dbReference>
<evidence type="ECO:0000313" key="15">
    <source>
        <dbReference type="EMBL" id="EXX54413.1"/>
    </source>
</evidence>
<dbReference type="InterPro" id="IPR038772">
    <property type="entry name" value="Sph/SMPD2-like"/>
</dbReference>
<evidence type="ECO:0000256" key="6">
    <source>
        <dbReference type="ARBA" id="ARBA00022723"/>
    </source>
</evidence>
<evidence type="ECO:0000256" key="13">
    <source>
        <dbReference type="SAM" id="Phobius"/>
    </source>
</evidence>
<dbReference type="AlphaFoldDB" id="A0A015LHR5"/>
<keyword evidence="9" id="KW-0746">Sphingolipid metabolism</keyword>
<comment type="pathway">
    <text evidence="2">Lipid metabolism; sphingolipid metabolism.</text>
</comment>
<dbReference type="SMR" id="A0A015LHR5"/>
<sequence length="478" mass="53388">MSGSSTTTLTVLTLNCWGLKYISKKVDQRMEAIADNLAHSDYEIVCLQEVWVYKNFEGIKSKAKKRFPYARFYNSGVFGTGLVILSRYPIVDVSFYPYRLNGMPIKFTHGDWYVSKGVASAVVDHPVAGLIEVFNTHTHAGYGSKKNDAYLGHRVSQGWEISNLLKSSASRGRNVIAMGDFNSDPETLVHKLITTHGQMTDAWQSQHPSTPASISTTSINHNTSTTFDPNNAIIQKGYTSNSPLNTWSKRSVKQAVRDRYAGQRIDFVFYRKTSRFWCSGSRVVFTEKIPEFGISYSDHFGVEATFTLVGRDKNAVIPLSVWELGAYEHLHELDTRTLKDIGDLFKKDLNRSQASSHIHLFFFYLSLLVIIGLIVLEVLFSTGVILTYLWVNIIIIVAIAPITAFGTIMGLHGFLFGNVEQSALNQFIQEVQSYAEGKKVLESRASSVAFLDDNGSSHRSSAVAGTSSQIEIDPRFKL</sequence>
<dbReference type="SUPFAM" id="SSF56219">
    <property type="entry name" value="DNase I-like"/>
    <property type="match status" value="1"/>
</dbReference>
<protein>
    <submittedName>
        <fullName evidence="15">Inositol phosphosphingolipid phospholipase</fullName>
    </submittedName>
</protein>
<keyword evidence="12 13" id="KW-0472">Membrane</keyword>
<evidence type="ECO:0000256" key="8">
    <source>
        <dbReference type="ARBA" id="ARBA00022842"/>
    </source>
</evidence>
<dbReference type="GO" id="GO:0004767">
    <property type="term" value="F:sphingomyelin phosphodiesterase activity"/>
    <property type="evidence" value="ECO:0007669"/>
    <property type="project" value="InterPro"/>
</dbReference>
<evidence type="ECO:0000256" key="5">
    <source>
        <dbReference type="ARBA" id="ARBA00022692"/>
    </source>
</evidence>
<feature type="transmembrane region" description="Helical" evidence="13">
    <location>
        <begin position="387"/>
        <end position="415"/>
    </location>
</feature>
<evidence type="ECO:0000313" key="16">
    <source>
        <dbReference type="Proteomes" id="UP000022910"/>
    </source>
</evidence>
<dbReference type="GO" id="GO:0016020">
    <property type="term" value="C:membrane"/>
    <property type="evidence" value="ECO:0007669"/>
    <property type="project" value="UniProtKB-SubCell"/>
</dbReference>
<feature type="domain" description="Endonuclease/exonuclease/phosphatase" evidence="14">
    <location>
        <begin position="12"/>
        <end position="299"/>
    </location>
</feature>
<gene>
    <name evidence="15" type="ORF">RirG_234710</name>
</gene>
<feature type="transmembrane region" description="Helical" evidence="13">
    <location>
        <begin position="361"/>
        <end position="380"/>
    </location>
</feature>
<evidence type="ECO:0000256" key="1">
    <source>
        <dbReference type="ARBA" id="ARBA00004141"/>
    </source>
</evidence>
<keyword evidence="16" id="KW-1185">Reference proteome</keyword>